<dbReference type="InterPro" id="IPR036890">
    <property type="entry name" value="HATPase_C_sf"/>
</dbReference>
<reference evidence="19 20" key="1">
    <citation type="submission" date="2018-09" db="EMBL/GenBank/DDBJ databases">
        <authorList>
            <person name="Grouzdev D.S."/>
            <person name="Krutkina M.S."/>
        </authorList>
    </citation>
    <scope>NUCLEOTIDE SEQUENCE [LARGE SCALE GENOMIC DNA]</scope>
    <source>
        <strain evidence="19 20">RmlP001</strain>
    </source>
</reference>
<dbReference type="SUPFAM" id="SSF55785">
    <property type="entry name" value="PYP-like sensor domain (PAS domain)"/>
    <property type="match status" value="1"/>
</dbReference>
<keyword evidence="10" id="KW-0677">Repeat</keyword>
<evidence type="ECO:0000259" key="17">
    <source>
        <dbReference type="PROSITE" id="PS50112"/>
    </source>
</evidence>
<dbReference type="RefSeq" id="WP_129221501.1">
    <property type="nucleotide sequence ID" value="NZ_QYBC01000023.1"/>
</dbReference>
<name>A0A4Q2R8M0_9HYPH</name>
<keyword evidence="4" id="KW-0600">Photoreceptor protein</keyword>
<reference evidence="19 20" key="2">
    <citation type="submission" date="2019-02" db="EMBL/GenBank/DDBJ databases">
        <title>'Lichenibacterium ramalinii' gen. nov. sp. nov., 'Lichenibacterium minor' gen. nov. sp. nov.</title>
        <authorList>
            <person name="Pankratov T."/>
        </authorList>
    </citation>
    <scope>NUCLEOTIDE SEQUENCE [LARGE SCALE GENOMIC DNA]</scope>
    <source>
        <strain evidence="19 20">RmlP001</strain>
    </source>
</reference>
<evidence type="ECO:0000256" key="13">
    <source>
        <dbReference type="ARBA" id="ARBA00022840"/>
    </source>
</evidence>
<comment type="catalytic activity">
    <reaction evidence="1">
        <text>ATP + protein L-histidine = ADP + protein N-phospho-L-histidine.</text>
        <dbReference type="EC" id="2.7.13.3"/>
    </reaction>
</comment>
<dbReference type="PANTHER" id="PTHR41523">
    <property type="entry name" value="TWO-COMPONENT SYSTEM SENSOR PROTEIN"/>
    <property type="match status" value="1"/>
</dbReference>
<dbReference type="PROSITE" id="PS50112">
    <property type="entry name" value="PAS"/>
    <property type="match status" value="1"/>
</dbReference>
<keyword evidence="12" id="KW-0418">Kinase</keyword>
<keyword evidence="5" id="KW-0597">Phosphoprotein</keyword>
<dbReference type="InterPro" id="IPR011102">
    <property type="entry name" value="Sig_transdc_His_kinase_HWE"/>
</dbReference>
<dbReference type="GO" id="GO:0009881">
    <property type="term" value="F:photoreceptor activity"/>
    <property type="evidence" value="ECO:0007669"/>
    <property type="project" value="UniProtKB-KW"/>
</dbReference>
<dbReference type="NCBIfam" id="TIGR00229">
    <property type="entry name" value="sensory_box"/>
    <property type="match status" value="1"/>
</dbReference>
<evidence type="ECO:0000313" key="19">
    <source>
        <dbReference type="EMBL" id="RYB02133.1"/>
    </source>
</evidence>
<evidence type="ECO:0000256" key="4">
    <source>
        <dbReference type="ARBA" id="ARBA00022543"/>
    </source>
</evidence>
<dbReference type="Gene3D" id="3.30.565.10">
    <property type="entry name" value="Histidine kinase-like ATPase, C-terminal domain"/>
    <property type="match status" value="1"/>
</dbReference>
<evidence type="ECO:0000256" key="11">
    <source>
        <dbReference type="ARBA" id="ARBA00022741"/>
    </source>
</evidence>
<evidence type="ECO:0000313" key="20">
    <source>
        <dbReference type="Proteomes" id="UP000289411"/>
    </source>
</evidence>
<gene>
    <name evidence="19" type="ORF">D3272_22700</name>
</gene>
<dbReference type="EMBL" id="QYBC01000023">
    <property type="protein sequence ID" value="RYB02133.1"/>
    <property type="molecule type" value="Genomic_DNA"/>
</dbReference>
<keyword evidence="14" id="KW-0157">Chromophore</keyword>
<proteinExistence type="predicted"/>
<evidence type="ECO:0000256" key="3">
    <source>
        <dbReference type="ARBA" id="ARBA00021740"/>
    </source>
</evidence>
<accession>A0A4Q2R8M0</accession>
<dbReference type="GO" id="GO:0004673">
    <property type="term" value="F:protein histidine kinase activity"/>
    <property type="evidence" value="ECO:0007669"/>
    <property type="project" value="UniProtKB-EC"/>
</dbReference>
<evidence type="ECO:0000256" key="10">
    <source>
        <dbReference type="ARBA" id="ARBA00022737"/>
    </source>
</evidence>
<evidence type="ECO:0000256" key="7">
    <source>
        <dbReference type="ARBA" id="ARBA00022630"/>
    </source>
</evidence>
<feature type="domain" description="PAC" evidence="18">
    <location>
        <begin position="100"/>
        <end position="152"/>
    </location>
</feature>
<keyword evidence="6" id="KW-0716">Sensory transduction</keyword>
<evidence type="ECO:0000256" key="8">
    <source>
        <dbReference type="ARBA" id="ARBA00022643"/>
    </source>
</evidence>
<evidence type="ECO:0000256" key="6">
    <source>
        <dbReference type="ARBA" id="ARBA00022606"/>
    </source>
</evidence>
<dbReference type="InterPro" id="IPR000700">
    <property type="entry name" value="PAS-assoc_C"/>
</dbReference>
<keyword evidence="15" id="KW-0843">Virulence</keyword>
<evidence type="ECO:0000256" key="9">
    <source>
        <dbReference type="ARBA" id="ARBA00022679"/>
    </source>
</evidence>
<keyword evidence="8" id="KW-0288">FMN</keyword>
<dbReference type="EC" id="2.7.13.3" evidence="2"/>
<dbReference type="Pfam" id="PF13426">
    <property type="entry name" value="PAS_9"/>
    <property type="match status" value="1"/>
</dbReference>
<evidence type="ECO:0000256" key="14">
    <source>
        <dbReference type="ARBA" id="ARBA00022991"/>
    </source>
</evidence>
<evidence type="ECO:0000256" key="12">
    <source>
        <dbReference type="ARBA" id="ARBA00022777"/>
    </source>
</evidence>
<evidence type="ECO:0000256" key="2">
    <source>
        <dbReference type="ARBA" id="ARBA00012438"/>
    </source>
</evidence>
<keyword evidence="11" id="KW-0547">Nucleotide-binding</keyword>
<dbReference type="Pfam" id="PF07536">
    <property type="entry name" value="HWE_HK"/>
    <property type="match status" value="1"/>
</dbReference>
<keyword evidence="20" id="KW-1185">Reference proteome</keyword>
<dbReference type="PROSITE" id="PS50113">
    <property type="entry name" value="PAC"/>
    <property type="match status" value="1"/>
</dbReference>
<evidence type="ECO:0000259" key="18">
    <source>
        <dbReference type="PROSITE" id="PS50113"/>
    </source>
</evidence>
<dbReference type="GO" id="GO:0005524">
    <property type="term" value="F:ATP binding"/>
    <property type="evidence" value="ECO:0007669"/>
    <property type="project" value="UniProtKB-KW"/>
</dbReference>
<comment type="caution">
    <text evidence="19">The sequence shown here is derived from an EMBL/GenBank/DDBJ whole genome shotgun (WGS) entry which is preliminary data.</text>
</comment>
<evidence type="ECO:0000256" key="5">
    <source>
        <dbReference type="ARBA" id="ARBA00022553"/>
    </source>
</evidence>
<keyword evidence="13" id="KW-0067">ATP-binding</keyword>
<feature type="domain" description="PAS" evidence="17">
    <location>
        <begin position="48"/>
        <end position="101"/>
    </location>
</feature>
<dbReference type="CDD" id="cd00130">
    <property type="entry name" value="PAS"/>
    <property type="match status" value="1"/>
</dbReference>
<dbReference type="SMART" id="SM00911">
    <property type="entry name" value="HWE_HK"/>
    <property type="match status" value="1"/>
</dbReference>
<evidence type="ECO:0000256" key="15">
    <source>
        <dbReference type="ARBA" id="ARBA00023026"/>
    </source>
</evidence>
<dbReference type="InterPro" id="IPR001610">
    <property type="entry name" value="PAC"/>
</dbReference>
<dbReference type="SMART" id="SM00086">
    <property type="entry name" value="PAC"/>
    <property type="match status" value="1"/>
</dbReference>
<organism evidence="19 20">
    <name type="scientific">Lichenibacterium ramalinae</name>
    <dbReference type="NCBI Taxonomy" id="2316527"/>
    <lineage>
        <taxon>Bacteria</taxon>
        <taxon>Pseudomonadati</taxon>
        <taxon>Pseudomonadota</taxon>
        <taxon>Alphaproteobacteria</taxon>
        <taxon>Hyphomicrobiales</taxon>
        <taxon>Lichenihabitantaceae</taxon>
        <taxon>Lichenibacterium</taxon>
    </lineage>
</organism>
<keyword evidence="7" id="KW-0285">Flavoprotein</keyword>
<evidence type="ECO:0000256" key="1">
    <source>
        <dbReference type="ARBA" id="ARBA00000085"/>
    </source>
</evidence>
<dbReference type="OrthoDB" id="341208at2"/>
<keyword evidence="9" id="KW-0808">Transferase</keyword>
<dbReference type="SMART" id="SM00091">
    <property type="entry name" value="PAS"/>
    <property type="match status" value="1"/>
</dbReference>
<evidence type="ECO:0000256" key="16">
    <source>
        <dbReference type="ARBA" id="ARBA00023170"/>
    </source>
</evidence>
<dbReference type="InterPro" id="IPR000014">
    <property type="entry name" value="PAS"/>
</dbReference>
<dbReference type="PANTHER" id="PTHR41523:SF7">
    <property type="entry name" value="HISTIDINE KINASE"/>
    <property type="match status" value="1"/>
</dbReference>
<sequence length="345" mass="38433">MSDQHDKAVEQEHAESDVEGFRDDLGPFVVAAETTRMPMVFSNAKVKDNPIVFVNQAFLTLTGYDEHEVLGQKFDFLIQRATDPEALTEIQTAFEGARDLETPVRFHRKDGRTIWVTIFITQVRDDAGAIVQHFASFVDITSHKEEQERLRSLLDELNHRTQNTLATVLAVAGQTLRGMADERVIDAFEGRILALSKTHGLLGSENWDRVELREILDQTFEALGVDARVHIEGDEVGLPPKTALTLTMVFHELATNAIAHGALSAATRGRVDVAWRLEAGDRLRVDWRESGGPVVTPPTFQGFGRRLIEGGLAQELNGDVRLAYEPTGLVCDIMMPAPRDRAERT</sequence>
<dbReference type="Gene3D" id="3.30.450.20">
    <property type="entry name" value="PAS domain"/>
    <property type="match status" value="1"/>
</dbReference>
<protein>
    <recommendedName>
        <fullName evidence="3">Blue-light-activated histidine kinase</fullName>
        <ecNumber evidence="2">2.7.13.3</ecNumber>
    </recommendedName>
</protein>
<keyword evidence="16" id="KW-0675">Receptor</keyword>
<dbReference type="AlphaFoldDB" id="A0A4Q2R8M0"/>
<dbReference type="InterPro" id="IPR035965">
    <property type="entry name" value="PAS-like_dom_sf"/>
</dbReference>
<dbReference type="Proteomes" id="UP000289411">
    <property type="component" value="Unassembled WGS sequence"/>
</dbReference>